<dbReference type="InterPro" id="IPR011251">
    <property type="entry name" value="Luciferase-like_dom"/>
</dbReference>
<name>A0ABU2NBH8_9PSEU</name>
<dbReference type="RefSeq" id="WP_311557549.1">
    <property type="nucleotide sequence ID" value="NZ_JAVREJ010000012.1"/>
</dbReference>
<sequence length="263" mass="28480">MRSALWLPLFDELADPTVVVRLAAEAEEAGWHGLFVWDHLHWRPPVREVADPWITLAAAAAVTDRLLLGPMVTPLARRRPAKVARETVTLDRLSGGRLVLGVGLGSDRFGREFSGTGDECDDRRRAAMLDEHLTVLDAAWSGEPVQHRGEHYVLDGLTFRPARRIPVWTAGFPGHARPLRRAATRDGFFPVNLEHPDELAAVAAAVAALRGDATGPYDLVVGLPTGADVAAFAAAGATWWLTDFDPATVSVDEVRGVLRDGPA</sequence>
<dbReference type="Proteomes" id="UP001183202">
    <property type="component" value="Unassembled WGS sequence"/>
</dbReference>
<keyword evidence="3" id="KW-1185">Reference proteome</keyword>
<evidence type="ECO:0000313" key="2">
    <source>
        <dbReference type="EMBL" id="MDT0351302.1"/>
    </source>
</evidence>
<dbReference type="EMBL" id="JAVREJ010000012">
    <property type="protein sequence ID" value="MDT0351302.1"/>
    <property type="molecule type" value="Genomic_DNA"/>
</dbReference>
<dbReference type="SUPFAM" id="SSF51679">
    <property type="entry name" value="Bacterial luciferase-like"/>
    <property type="match status" value="1"/>
</dbReference>
<proteinExistence type="predicted"/>
<dbReference type="PANTHER" id="PTHR43244">
    <property type="match status" value="1"/>
</dbReference>
<reference evidence="3" key="1">
    <citation type="submission" date="2023-07" db="EMBL/GenBank/DDBJ databases">
        <title>30 novel species of actinomycetes from the DSMZ collection.</title>
        <authorList>
            <person name="Nouioui I."/>
        </authorList>
    </citation>
    <scope>NUCLEOTIDE SEQUENCE [LARGE SCALE GENOMIC DNA]</scope>
    <source>
        <strain evidence="3">DSM 45834</strain>
    </source>
</reference>
<feature type="domain" description="Luciferase-like" evidence="1">
    <location>
        <begin position="16"/>
        <end position="224"/>
    </location>
</feature>
<comment type="caution">
    <text evidence="2">The sequence shown here is derived from an EMBL/GenBank/DDBJ whole genome shotgun (WGS) entry which is preliminary data.</text>
</comment>
<dbReference type="Pfam" id="PF00296">
    <property type="entry name" value="Bac_luciferase"/>
    <property type="match status" value="1"/>
</dbReference>
<dbReference type="PANTHER" id="PTHR43244:SF2">
    <property type="entry name" value="CONSERVED HYPOTHETICAL ALANINE AND PROLINE-RICH PROTEIN"/>
    <property type="match status" value="1"/>
</dbReference>
<evidence type="ECO:0000313" key="3">
    <source>
        <dbReference type="Proteomes" id="UP001183202"/>
    </source>
</evidence>
<dbReference type="Gene3D" id="3.20.20.30">
    <property type="entry name" value="Luciferase-like domain"/>
    <property type="match status" value="1"/>
</dbReference>
<evidence type="ECO:0000259" key="1">
    <source>
        <dbReference type="Pfam" id="PF00296"/>
    </source>
</evidence>
<accession>A0ABU2NBH8</accession>
<protein>
    <submittedName>
        <fullName evidence="2">LLM class flavin-dependent oxidoreductase</fullName>
    </submittedName>
</protein>
<organism evidence="2 3">
    <name type="scientific">Pseudonocardia charpentierae</name>
    <dbReference type="NCBI Taxonomy" id="3075545"/>
    <lineage>
        <taxon>Bacteria</taxon>
        <taxon>Bacillati</taxon>
        <taxon>Actinomycetota</taxon>
        <taxon>Actinomycetes</taxon>
        <taxon>Pseudonocardiales</taxon>
        <taxon>Pseudonocardiaceae</taxon>
        <taxon>Pseudonocardia</taxon>
    </lineage>
</organism>
<gene>
    <name evidence="2" type="ORF">RM445_17370</name>
</gene>
<dbReference type="InterPro" id="IPR036661">
    <property type="entry name" value="Luciferase-like_sf"/>
</dbReference>
<dbReference type="InterPro" id="IPR050564">
    <property type="entry name" value="F420-G6PD/mer"/>
</dbReference>